<reference evidence="3 4" key="1">
    <citation type="journal article" date="2011" name="Proc. Natl. Acad. Sci. U.S.A.">
        <title>Genetic diversity and population structure of the endangered marsupial Sarcophilus harrisii (Tasmanian devil).</title>
        <authorList>
            <person name="Miller W."/>
            <person name="Hayes V.M."/>
            <person name="Ratan A."/>
            <person name="Petersen D.C."/>
            <person name="Wittekindt N.E."/>
            <person name="Miller J."/>
            <person name="Walenz B."/>
            <person name="Knight J."/>
            <person name="Qi J."/>
            <person name="Zhao F."/>
            <person name="Wang Q."/>
            <person name="Bedoya-Reina O.C."/>
            <person name="Katiyar N."/>
            <person name="Tomsho L.P."/>
            <person name="Kasson L.M."/>
            <person name="Hardie R.A."/>
            <person name="Woodbridge P."/>
            <person name="Tindall E.A."/>
            <person name="Bertelsen M.F."/>
            <person name="Dixon D."/>
            <person name="Pyecroft S."/>
            <person name="Helgen K.M."/>
            <person name="Lesk A.M."/>
            <person name="Pringle T.H."/>
            <person name="Patterson N."/>
            <person name="Zhang Y."/>
            <person name="Kreiss A."/>
            <person name="Woods G.M."/>
            <person name="Jones M.E."/>
            <person name="Schuster S.C."/>
        </authorList>
    </citation>
    <scope>NUCLEOTIDE SEQUENCE [LARGE SCALE GENOMIC DNA]</scope>
</reference>
<dbReference type="Pfam" id="PF15848">
    <property type="entry name" value="ODAPH"/>
    <property type="match status" value="1"/>
</dbReference>
<keyword evidence="4" id="KW-1185">Reference proteome</keyword>
<name>A0A7N4PZV8_SARHA</name>
<protein>
    <submittedName>
        <fullName evidence="3">Odontosis associated phosphoprotein</fullName>
    </submittedName>
</protein>
<dbReference type="RefSeq" id="XP_012407415.1">
    <property type="nucleotide sequence ID" value="XM_012551961.2"/>
</dbReference>
<proteinExistence type="predicted"/>
<accession>A0A7N4PZV8</accession>
<dbReference type="GeneTree" id="ENSGT00390000005348"/>
<dbReference type="OrthoDB" id="9450558at2759"/>
<evidence type="ECO:0000313" key="4">
    <source>
        <dbReference type="Proteomes" id="UP000007648"/>
    </source>
</evidence>
<feature type="region of interest" description="Disordered" evidence="1">
    <location>
        <begin position="121"/>
        <end position="152"/>
    </location>
</feature>
<reference evidence="3" key="2">
    <citation type="submission" date="2025-08" db="UniProtKB">
        <authorList>
            <consortium name="Ensembl"/>
        </authorList>
    </citation>
    <scope>IDENTIFICATION</scope>
</reference>
<dbReference type="InterPro" id="IPR031706">
    <property type="entry name" value="ODAPH"/>
</dbReference>
<dbReference type="KEGG" id="shr:105750851"/>
<feature type="compositionally biased region" description="Basic residues" evidence="1">
    <location>
        <begin position="121"/>
        <end position="132"/>
    </location>
</feature>
<dbReference type="Proteomes" id="UP000007648">
    <property type="component" value="Unassembled WGS sequence"/>
</dbReference>
<dbReference type="GO" id="GO:0070175">
    <property type="term" value="P:positive regulation of enamel mineralization"/>
    <property type="evidence" value="ECO:0007669"/>
    <property type="project" value="TreeGrafter"/>
</dbReference>
<organism evidence="3 4">
    <name type="scientific">Sarcophilus harrisii</name>
    <name type="common">Tasmanian devil</name>
    <name type="synonym">Sarcophilus laniarius</name>
    <dbReference type="NCBI Taxonomy" id="9305"/>
    <lineage>
        <taxon>Eukaryota</taxon>
        <taxon>Metazoa</taxon>
        <taxon>Chordata</taxon>
        <taxon>Craniata</taxon>
        <taxon>Vertebrata</taxon>
        <taxon>Euteleostomi</taxon>
        <taxon>Mammalia</taxon>
        <taxon>Metatheria</taxon>
        <taxon>Dasyuromorphia</taxon>
        <taxon>Dasyuridae</taxon>
        <taxon>Sarcophilus</taxon>
    </lineage>
</organism>
<dbReference type="AlphaFoldDB" id="A0A7N4PZV8"/>
<reference evidence="3" key="3">
    <citation type="submission" date="2025-09" db="UniProtKB">
        <authorList>
            <consortium name="Ensembl"/>
        </authorList>
    </citation>
    <scope>IDENTIFICATION</scope>
</reference>
<sequence length="152" mass="17737">MACSPSPVCLSYRLLVFWLIVTVTEGQRNSYKPFGASEPKVNPTDCQIFTLTPPPATRPPLTTSKPVTIATRWCHFPHFRKPRVGFGFPNYPFKHPFYGHHAHLPPHHRCRHPFLLPRRGAHNHKYFPRRKSSSSSEEYRRKREIPTLLKQK</sequence>
<evidence type="ECO:0000313" key="3">
    <source>
        <dbReference type="Ensembl" id="ENSSHAP00000046041.1"/>
    </source>
</evidence>
<dbReference type="PANTHER" id="PTHR40376:SF1">
    <property type="entry name" value="ODONTOGENESIS ASSOCIATED PHOSPHOPROTEIN"/>
    <property type="match status" value="1"/>
</dbReference>
<gene>
    <name evidence="3" type="primary">ODAPH</name>
</gene>
<dbReference type="FunCoup" id="A0A7N4PZV8">
    <property type="interactions" value="32"/>
</dbReference>
<dbReference type="InParanoid" id="A0A7N4PZV8"/>
<dbReference type="OMA" id="FYWPHRR"/>
<dbReference type="PANTHER" id="PTHR40376">
    <property type="entry name" value="ODONTOGENESIS ASSOCIATED PHOSPHOPROTEIN"/>
    <property type="match status" value="1"/>
</dbReference>
<dbReference type="GeneID" id="105750851"/>
<dbReference type="CTD" id="152816"/>
<evidence type="ECO:0000256" key="1">
    <source>
        <dbReference type="SAM" id="MobiDB-lite"/>
    </source>
</evidence>
<evidence type="ECO:0000256" key="2">
    <source>
        <dbReference type="SAM" id="SignalP"/>
    </source>
</evidence>
<feature type="chain" id="PRO_5029589998" evidence="2">
    <location>
        <begin position="27"/>
        <end position="152"/>
    </location>
</feature>
<keyword evidence="2" id="KW-0732">Signal</keyword>
<dbReference type="Ensembl" id="ENSSHAT00000032538.1">
    <property type="protein sequence ID" value="ENSSHAP00000046041.1"/>
    <property type="gene ID" value="ENSSHAG00000021765.1"/>
</dbReference>
<feature type="signal peptide" evidence="2">
    <location>
        <begin position="1"/>
        <end position="26"/>
    </location>
</feature>